<dbReference type="EMBL" id="CP037936">
    <property type="protein sequence ID" value="QBR46600.1"/>
    <property type="molecule type" value="Genomic_DNA"/>
</dbReference>
<name>A0ABX5SK98_9LACO</name>
<evidence type="ECO:0000256" key="1">
    <source>
        <dbReference type="ARBA" id="ARBA00023015"/>
    </source>
</evidence>
<proteinExistence type="predicted"/>
<dbReference type="EMBL" id="CP037936">
    <property type="protein sequence ID" value="QBR46617.1"/>
    <property type="molecule type" value="Genomic_DNA"/>
</dbReference>
<geneLocation type="plasmid" evidence="4 6">
    <name>unnamed</name>
</geneLocation>
<protein>
    <submittedName>
        <fullName evidence="4">AraC family transcriptional regulator</fullName>
    </submittedName>
</protein>
<keyword evidence="6" id="KW-1185">Reference proteome</keyword>
<keyword evidence="4" id="KW-0614">Plasmid</keyword>
<dbReference type="Gene3D" id="1.10.10.60">
    <property type="entry name" value="Homeodomain-like"/>
    <property type="match status" value="1"/>
</dbReference>
<dbReference type="SUPFAM" id="SSF46689">
    <property type="entry name" value="Homeodomain-like"/>
    <property type="match status" value="1"/>
</dbReference>
<keyword evidence="2" id="KW-0804">Transcription</keyword>
<keyword evidence="1" id="KW-0805">Transcription regulation</keyword>
<evidence type="ECO:0000256" key="2">
    <source>
        <dbReference type="ARBA" id="ARBA00023163"/>
    </source>
</evidence>
<reference evidence="4 6" key="1">
    <citation type="submission" date="2019-03" db="EMBL/GenBank/DDBJ databases">
        <title>Complete Genome Sequence of Leuconostoc kimchii strain NKJ218 Isolated from Homemade Kimchi.</title>
        <authorList>
            <person name="Jung J.Y."/>
            <person name="Jin H.M."/>
            <person name="Jung J.-W."/>
            <person name="Lee S.-Y."/>
            <person name="Ryu B.-G."/>
            <person name="Han S.-S."/>
            <person name="Kang H.K."/>
            <person name="Choi H.W."/>
            <person name="Chung E.J."/>
            <person name="Choi K.-M."/>
        </authorList>
    </citation>
    <scope>NUCLEOTIDE SEQUENCE [LARGE SCALE GENOMIC DNA]</scope>
    <source>
        <strain evidence="4 6">NKJ218</strain>
        <plasmid evidence="4 6">unnamed</plasmid>
    </source>
</reference>
<evidence type="ECO:0000313" key="6">
    <source>
        <dbReference type="Proteomes" id="UP000295756"/>
    </source>
</evidence>
<organism evidence="4 6">
    <name type="scientific">Leuconostoc kimchii</name>
    <dbReference type="NCBI Taxonomy" id="136609"/>
    <lineage>
        <taxon>Bacteria</taxon>
        <taxon>Bacillati</taxon>
        <taxon>Bacillota</taxon>
        <taxon>Bacilli</taxon>
        <taxon>Lactobacillales</taxon>
        <taxon>Lactobacillaceae</taxon>
        <taxon>Leuconostoc</taxon>
    </lineage>
</organism>
<evidence type="ECO:0000259" key="3">
    <source>
        <dbReference type="PROSITE" id="PS01124"/>
    </source>
</evidence>
<dbReference type="InterPro" id="IPR018060">
    <property type="entry name" value="HTH_AraC"/>
</dbReference>
<gene>
    <name evidence="4" type="ORF">EW139_00040</name>
    <name evidence="5" type="ORF">EW139_00140</name>
</gene>
<feature type="domain" description="HTH araC/xylS-type" evidence="3">
    <location>
        <begin position="1"/>
        <end position="36"/>
    </location>
</feature>
<accession>A0ABX5SK98</accession>
<sequence>MSIENISQIVGYKNHSSLYRLFKIIVGISPNEYKQNTLHQIGNN</sequence>
<evidence type="ECO:0000313" key="5">
    <source>
        <dbReference type="EMBL" id="QBR46617.1"/>
    </source>
</evidence>
<evidence type="ECO:0000313" key="4">
    <source>
        <dbReference type="EMBL" id="QBR46600.1"/>
    </source>
</evidence>
<dbReference type="Proteomes" id="UP000295756">
    <property type="component" value="Plasmid unnamed"/>
</dbReference>
<dbReference type="InterPro" id="IPR009057">
    <property type="entry name" value="Homeodomain-like_sf"/>
</dbReference>
<dbReference type="Pfam" id="PF00165">
    <property type="entry name" value="HTH_AraC"/>
    <property type="match status" value="1"/>
</dbReference>
<dbReference type="PROSITE" id="PS01124">
    <property type="entry name" value="HTH_ARAC_FAMILY_2"/>
    <property type="match status" value="1"/>
</dbReference>